<proteinExistence type="predicted"/>
<evidence type="ECO:0000313" key="2">
    <source>
        <dbReference type="Proteomes" id="UP000814140"/>
    </source>
</evidence>
<gene>
    <name evidence="1" type="ORF">BV25DRAFT_406831</name>
</gene>
<comment type="caution">
    <text evidence="1">The sequence shown here is derived from an EMBL/GenBank/DDBJ whole genome shotgun (WGS) entry which is preliminary data.</text>
</comment>
<dbReference type="Proteomes" id="UP000814140">
    <property type="component" value="Unassembled WGS sequence"/>
</dbReference>
<sequence length="128" mass="14356">MPTLSLLPVEIVLHIFSFHALREELSGIDDQPLSTCTVFSITQVGRRWRQIALNFPPLWNRILLYNTSVTTELLARSQSAPIVVHASSLSRTSGLPSKLESLTLVLQDPRWLQELVIRGIEGENISIP</sequence>
<reference evidence="1" key="2">
    <citation type="journal article" date="2022" name="New Phytol.">
        <title>Evolutionary transition to the ectomycorrhizal habit in the genomes of a hyperdiverse lineage of mushroom-forming fungi.</title>
        <authorList>
            <person name="Looney B."/>
            <person name="Miyauchi S."/>
            <person name="Morin E."/>
            <person name="Drula E."/>
            <person name="Courty P.E."/>
            <person name="Kohler A."/>
            <person name="Kuo A."/>
            <person name="LaButti K."/>
            <person name="Pangilinan J."/>
            <person name="Lipzen A."/>
            <person name="Riley R."/>
            <person name="Andreopoulos W."/>
            <person name="He G."/>
            <person name="Johnson J."/>
            <person name="Nolan M."/>
            <person name="Tritt A."/>
            <person name="Barry K.W."/>
            <person name="Grigoriev I.V."/>
            <person name="Nagy L.G."/>
            <person name="Hibbett D."/>
            <person name="Henrissat B."/>
            <person name="Matheny P.B."/>
            <person name="Labbe J."/>
            <person name="Martin F.M."/>
        </authorList>
    </citation>
    <scope>NUCLEOTIDE SEQUENCE</scope>
    <source>
        <strain evidence="1">HHB10654</strain>
    </source>
</reference>
<dbReference type="EMBL" id="MU277202">
    <property type="protein sequence ID" value="KAI0063711.1"/>
    <property type="molecule type" value="Genomic_DNA"/>
</dbReference>
<name>A0ACB8T6U6_9AGAM</name>
<organism evidence="1 2">
    <name type="scientific">Artomyces pyxidatus</name>
    <dbReference type="NCBI Taxonomy" id="48021"/>
    <lineage>
        <taxon>Eukaryota</taxon>
        <taxon>Fungi</taxon>
        <taxon>Dikarya</taxon>
        <taxon>Basidiomycota</taxon>
        <taxon>Agaricomycotina</taxon>
        <taxon>Agaricomycetes</taxon>
        <taxon>Russulales</taxon>
        <taxon>Auriscalpiaceae</taxon>
        <taxon>Artomyces</taxon>
    </lineage>
</organism>
<reference evidence="1" key="1">
    <citation type="submission" date="2021-03" db="EMBL/GenBank/DDBJ databases">
        <authorList>
            <consortium name="DOE Joint Genome Institute"/>
            <person name="Ahrendt S."/>
            <person name="Looney B.P."/>
            <person name="Miyauchi S."/>
            <person name="Morin E."/>
            <person name="Drula E."/>
            <person name="Courty P.E."/>
            <person name="Chicoki N."/>
            <person name="Fauchery L."/>
            <person name="Kohler A."/>
            <person name="Kuo A."/>
            <person name="Labutti K."/>
            <person name="Pangilinan J."/>
            <person name="Lipzen A."/>
            <person name="Riley R."/>
            <person name="Andreopoulos W."/>
            <person name="He G."/>
            <person name="Johnson J."/>
            <person name="Barry K.W."/>
            <person name="Grigoriev I.V."/>
            <person name="Nagy L."/>
            <person name="Hibbett D."/>
            <person name="Henrissat B."/>
            <person name="Matheny P.B."/>
            <person name="Labbe J."/>
            <person name="Martin F."/>
        </authorList>
    </citation>
    <scope>NUCLEOTIDE SEQUENCE</scope>
    <source>
        <strain evidence="1">HHB10654</strain>
    </source>
</reference>
<accession>A0ACB8T6U6</accession>
<protein>
    <submittedName>
        <fullName evidence="1">Uncharacterized protein</fullName>
    </submittedName>
</protein>
<evidence type="ECO:0000313" key="1">
    <source>
        <dbReference type="EMBL" id="KAI0063711.1"/>
    </source>
</evidence>
<keyword evidence="2" id="KW-1185">Reference proteome</keyword>